<dbReference type="Gene3D" id="1.20.142.20">
    <property type="match status" value="1"/>
</dbReference>
<dbReference type="RefSeq" id="YP_010086207.1">
    <property type="nucleotide sequence ID" value="NC_055408.1"/>
</dbReference>
<keyword evidence="6 9" id="KW-0543">Viral nucleoprotein</keyword>
<dbReference type="Gene3D" id="1.10.472.180">
    <property type="entry name" value="Bunyavirus nucleocapsid (N) protein, C-terminal domain"/>
    <property type="match status" value="1"/>
</dbReference>
<organism evidence="9 11">
    <name type="scientific">Caimito virus</name>
    <dbReference type="NCBI Taxonomy" id="2572766"/>
    <lineage>
        <taxon>Viruses</taxon>
        <taxon>Riboviria</taxon>
        <taxon>Orthornavirae</taxon>
        <taxon>Negarnaviricota</taxon>
        <taxon>Polyploviricotina</taxon>
        <taxon>Bunyaviricetes</taxon>
        <taxon>Elliovirales</taxon>
        <taxon>Peribunyaviridae</taxon>
        <taxon>Pacuvirus</taxon>
        <taxon>Pacuvirus caimitoense</taxon>
    </lineage>
</organism>
<evidence type="ECO:0000313" key="9">
    <source>
        <dbReference type="EMBL" id="QCI62737.1"/>
    </source>
</evidence>
<proteinExistence type="inferred from homology"/>
<evidence type="ECO:0000256" key="3">
    <source>
        <dbReference type="ARBA" id="ARBA00014389"/>
    </source>
</evidence>
<evidence type="ECO:0000256" key="7">
    <source>
        <dbReference type="ARBA" id="ARBA00023274"/>
    </source>
</evidence>
<dbReference type="GO" id="GO:0003723">
    <property type="term" value="F:RNA binding"/>
    <property type="evidence" value="ECO:0007669"/>
    <property type="project" value="UniProtKB-KW"/>
</dbReference>
<dbReference type="GO" id="GO:1990904">
    <property type="term" value="C:ribonucleoprotein complex"/>
    <property type="evidence" value="ECO:0007669"/>
    <property type="project" value="UniProtKB-KW"/>
</dbReference>
<dbReference type="InterPro" id="IPR043012">
    <property type="entry name" value="Bunya_nucleocap_N"/>
</dbReference>
<dbReference type="EMBL" id="MK330761">
    <property type="protein sequence ID" value="QCI62737.1"/>
    <property type="molecule type" value="Viral_cRNA"/>
</dbReference>
<dbReference type="Proteomes" id="UP000503611">
    <property type="component" value="Genome"/>
</dbReference>
<dbReference type="InterPro" id="IPR001784">
    <property type="entry name" value="Bunya_nucleocap"/>
</dbReference>
<protein>
    <recommendedName>
        <fullName evidence="3">Nucleoprotein</fullName>
    </recommendedName>
    <alternativeName>
        <fullName evidence="8">Nucleocapsid protein</fullName>
    </alternativeName>
</protein>
<evidence type="ECO:0000256" key="6">
    <source>
        <dbReference type="ARBA" id="ARBA00023086"/>
    </source>
</evidence>
<reference evidence="10" key="2">
    <citation type="submission" date="2019-05" db="EMBL/GenBank/DDBJ databases">
        <title>Genomic Characterization of 104 Bunyaviruses in the Families Peribunyaviridae, Nairoviridae, and Phenuiviridae.</title>
        <authorList>
            <person name="Kapuscinski M."/>
            <person name="Bergren N."/>
            <person name="Russell B."/>
            <person name="Lee J."/>
            <person name="Borland E."/>
            <person name="King D."/>
            <person name="Burkhalter K."/>
            <person name="Stenglein M."/>
            <person name="Kading R."/>
        </authorList>
    </citation>
    <scope>NUCLEOTIDE SEQUENCE</scope>
    <source>
        <strain evidence="10">VP 488A</strain>
    </source>
</reference>
<evidence type="ECO:0000256" key="4">
    <source>
        <dbReference type="ARBA" id="ARBA00022844"/>
    </source>
</evidence>
<dbReference type="GeneID" id="65247039"/>
<comment type="similarity">
    <text evidence="2">Belongs to the orthobunyavirus nucleocapsid protein family.</text>
</comment>
<evidence type="ECO:0000313" key="10">
    <source>
        <dbReference type="EMBL" id="QLA46976.1"/>
    </source>
</evidence>
<evidence type="ECO:0000256" key="8">
    <source>
        <dbReference type="ARBA" id="ARBA00033344"/>
    </source>
</evidence>
<evidence type="ECO:0000256" key="2">
    <source>
        <dbReference type="ARBA" id="ARBA00006516"/>
    </source>
</evidence>
<dbReference type="Pfam" id="PF00952">
    <property type="entry name" value="Bunya_nucleocap"/>
    <property type="match status" value="1"/>
</dbReference>
<accession>A0A4P8D7V0</accession>
<dbReference type="KEGG" id="vg:65247039"/>
<dbReference type="EMBL" id="MK896592">
    <property type="protein sequence ID" value="QLA46976.1"/>
    <property type="molecule type" value="Viral_cRNA"/>
</dbReference>
<comment type="subcellular location">
    <subcellularLocation>
        <location evidence="1">Virion</location>
    </subcellularLocation>
</comment>
<sequence>MDFSFETDDNTVENTFNPEELYDQFKTEMESNTNDWLKVATIFFKRMKTMKDRMKVAPIVVITAKFFDIEFTLCNTYNQNAGDQKVGDLEYTLNRLSGCMARFTFEKYEAADRTTRETIQATIKNPLAIVKGVRPDNFKLYMAFSAGTEMFMSKFSLLPLAIILRRIDTDDAPATIAGKALKQRLDSIAAIDWQKDVNVGALKDAMAVVGGVSWKHSKITEDSLNFLKKAGVSAMVLSKIKKGE</sequence>
<dbReference type="GO" id="GO:0019013">
    <property type="term" value="C:viral nucleocapsid"/>
    <property type="evidence" value="ECO:0007669"/>
    <property type="project" value="UniProtKB-KW"/>
</dbReference>
<keyword evidence="4" id="KW-0946">Virion</keyword>
<dbReference type="InterPro" id="IPR043011">
    <property type="entry name" value="Bunya_nucleocap_C"/>
</dbReference>
<evidence type="ECO:0000256" key="1">
    <source>
        <dbReference type="ARBA" id="ARBA00004328"/>
    </source>
</evidence>
<name>A0A4P8D7V0_9VIRU</name>
<reference evidence="9 11" key="1">
    <citation type="submission" date="2018-12" db="EMBL/GenBank/DDBJ databases">
        <authorList>
            <person name="Hughes H.R."/>
            <person name="Russell B.J."/>
            <person name="Lambert A.J."/>
        </authorList>
    </citation>
    <scope>NUCLEOTIDE SEQUENCE [LARGE SCALE GENOMIC DNA]</scope>
    <source>
        <strain evidence="9">VP-488A</strain>
    </source>
</reference>
<evidence type="ECO:0000313" key="11">
    <source>
        <dbReference type="Proteomes" id="UP000503611"/>
    </source>
</evidence>
<evidence type="ECO:0000256" key="5">
    <source>
        <dbReference type="ARBA" id="ARBA00022884"/>
    </source>
</evidence>
<keyword evidence="11" id="KW-1185">Reference proteome</keyword>
<keyword evidence="7" id="KW-0687">Ribonucleoprotein</keyword>
<keyword evidence="5" id="KW-0694">RNA-binding</keyword>